<reference evidence="2" key="1">
    <citation type="journal article" date="2014" name="Int. J. Syst. Evol. Microbiol.">
        <title>Complete genome of a new Firmicutes species belonging to the dominant human colonic microbiota ('Ruminococcus bicirculans') reveals two chromosomes and a selective capacity to utilize plant glucans.</title>
        <authorList>
            <consortium name="NISC Comparative Sequencing Program"/>
            <person name="Wegmann U."/>
            <person name="Louis P."/>
            <person name="Goesmann A."/>
            <person name="Henrissat B."/>
            <person name="Duncan S.H."/>
            <person name="Flint H.J."/>
        </authorList>
    </citation>
    <scope>NUCLEOTIDE SEQUENCE</scope>
    <source>
        <strain evidence="2">CECT 7184</strain>
    </source>
</reference>
<evidence type="ECO:0000313" key="2">
    <source>
        <dbReference type="EMBL" id="MDN3709399.1"/>
    </source>
</evidence>
<evidence type="ECO:0000313" key="1">
    <source>
        <dbReference type="EMBL" id="MDN3706720.1"/>
    </source>
</evidence>
<reference evidence="2" key="3">
    <citation type="submission" date="2023-06" db="EMBL/GenBank/DDBJ databases">
        <authorList>
            <person name="Lucena T."/>
            <person name="Sun Q."/>
        </authorList>
    </citation>
    <scope>NUCLEOTIDE SEQUENCE</scope>
    <source>
        <strain evidence="2">CECT 7184</strain>
    </source>
</reference>
<evidence type="ECO:0000313" key="3">
    <source>
        <dbReference type="Proteomes" id="UP001242368"/>
    </source>
</evidence>
<comment type="caution">
    <text evidence="2">The sequence shown here is derived from an EMBL/GenBank/DDBJ whole genome shotgun (WGS) entry which is preliminary data.</text>
</comment>
<gene>
    <name evidence="1" type="ORF">QW060_06195</name>
    <name evidence="2" type="ORF">QW060_20530</name>
</gene>
<dbReference type="EMBL" id="JAUFQU010000001">
    <property type="protein sequence ID" value="MDN3706720.1"/>
    <property type="molecule type" value="Genomic_DNA"/>
</dbReference>
<dbReference type="EMBL" id="JAUFQU010000033">
    <property type="protein sequence ID" value="MDN3709399.1"/>
    <property type="molecule type" value="Genomic_DNA"/>
</dbReference>
<sequence>MAADTPSLRTFSAEQHLDKLWLVFIEERGADLPSVHALIKEHGLSSLYEEIFHFNFFERQITNLNRYV</sequence>
<keyword evidence="3" id="KW-1185">Reference proteome</keyword>
<proteinExistence type="predicted"/>
<accession>A0ABT8CY44</accession>
<reference evidence="3" key="2">
    <citation type="journal article" date="2019" name="Int. J. Syst. Evol. Microbiol.">
        <title>The Global Catalogue of Microorganisms (GCM) 10K type strain sequencing project: providing services to taxonomists for standard genome sequencing and annotation.</title>
        <authorList>
            <consortium name="The Broad Institute Genomics Platform"/>
            <consortium name="The Broad Institute Genome Sequencing Center for Infectious Disease"/>
            <person name="Wu L."/>
            <person name="Ma J."/>
        </authorList>
    </citation>
    <scope>NUCLEOTIDE SEQUENCE [LARGE SCALE GENOMIC DNA]</scope>
    <source>
        <strain evidence="3">CECT 7184</strain>
    </source>
</reference>
<dbReference type="RefSeq" id="WP_290362775.1">
    <property type="nucleotide sequence ID" value="NZ_JAUFQU010000001.1"/>
</dbReference>
<protein>
    <submittedName>
        <fullName evidence="2">Uncharacterized protein</fullName>
    </submittedName>
</protein>
<dbReference type="Proteomes" id="UP001242368">
    <property type="component" value="Unassembled WGS sequence"/>
</dbReference>
<name>A0ABT8CY44_9FLAO</name>
<organism evidence="2 3">
    <name type="scientific">Paenimyroides ceti</name>
    <dbReference type="NCBI Taxonomy" id="395087"/>
    <lineage>
        <taxon>Bacteria</taxon>
        <taxon>Pseudomonadati</taxon>
        <taxon>Bacteroidota</taxon>
        <taxon>Flavobacteriia</taxon>
        <taxon>Flavobacteriales</taxon>
        <taxon>Flavobacteriaceae</taxon>
        <taxon>Paenimyroides</taxon>
    </lineage>
</organism>